<dbReference type="EMBL" id="JANQDH010000058">
    <property type="protein sequence ID" value="MDH6060651.1"/>
    <property type="molecule type" value="Genomic_DNA"/>
</dbReference>
<evidence type="ECO:0000256" key="4">
    <source>
        <dbReference type="SAM" id="Coils"/>
    </source>
</evidence>
<evidence type="ECO:0000313" key="6">
    <source>
        <dbReference type="EMBL" id="MDH6060651.1"/>
    </source>
</evidence>
<keyword evidence="7" id="KW-1185">Reference proteome</keyword>
<dbReference type="AlphaFoldDB" id="A0AA43GSJ7"/>
<protein>
    <submittedName>
        <fullName evidence="6">Restriction endonuclease subunit S</fullName>
        <ecNumber evidence="6">3.1.21.-</ecNumber>
    </submittedName>
</protein>
<dbReference type="EC" id="3.1.21.-" evidence="6"/>
<dbReference type="GO" id="GO:0003677">
    <property type="term" value="F:DNA binding"/>
    <property type="evidence" value="ECO:0007669"/>
    <property type="project" value="UniProtKB-KW"/>
</dbReference>
<keyword evidence="3" id="KW-0238">DNA-binding</keyword>
<gene>
    <name evidence="6" type="ORF">NWP17_09400</name>
</gene>
<dbReference type="SUPFAM" id="SSF116734">
    <property type="entry name" value="DNA methylase specificity domain"/>
    <property type="match status" value="2"/>
</dbReference>
<keyword evidence="2" id="KW-0680">Restriction system</keyword>
<dbReference type="PANTHER" id="PTHR30408:SF12">
    <property type="entry name" value="TYPE I RESTRICTION ENZYME MJAVIII SPECIFICITY SUBUNIT"/>
    <property type="match status" value="1"/>
</dbReference>
<evidence type="ECO:0000256" key="3">
    <source>
        <dbReference type="ARBA" id="ARBA00023125"/>
    </source>
</evidence>
<dbReference type="PANTHER" id="PTHR30408">
    <property type="entry name" value="TYPE-1 RESTRICTION ENZYME ECOKI SPECIFICITY PROTEIN"/>
    <property type="match status" value="1"/>
</dbReference>
<feature type="coiled-coil region" evidence="4">
    <location>
        <begin position="176"/>
        <end position="203"/>
    </location>
</feature>
<dbReference type="RefSeq" id="WP_280654651.1">
    <property type="nucleotide sequence ID" value="NZ_JANQDH010000058.1"/>
</dbReference>
<dbReference type="Gene3D" id="3.90.220.20">
    <property type="entry name" value="DNA methylase specificity domains"/>
    <property type="match status" value="2"/>
</dbReference>
<comment type="similarity">
    <text evidence="1">Belongs to the type-I restriction system S methylase family.</text>
</comment>
<keyword evidence="6" id="KW-0540">Nuclease</keyword>
<proteinExistence type="inferred from homology"/>
<evidence type="ECO:0000256" key="2">
    <source>
        <dbReference type="ARBA" id="ARBA00022747"/>
    </source>
</evidence>
<dbReference type="CDD" id="cd17524">
    <property type="entry name" value="RMtype1_S_EcoUTORF5051P-TRD2-CR2_like"/>
    <property type="match status" value="1"/>
</dbReference>
<dbReference type="InterPro" id="IPR000055">
    <property type="entry name" value="Restrct_endonuc_typeI_TRD"/>
</dbReference>
<evidence type="ECO:0000313" key="7">
    <source>
        <dbReference type="Proteomes" id="UP001159387"/>
    </source>
</evidence>
<organism evidence="6 7">
    <name type="scientific">Chrysosporum bergii ANA360D</name>
    <dbReference type="NCBI Taxonomy" id="617107"/>
    <lineage>
        <taxon>Bacteria</taxon>
        <taxon>Bacillati</taxon>
        <taxon>Cyanobacteriota</taxon>
        <taxon>Cyanophyceae</taxon>
        <taxon>Nostocales</taxon>
        <taxon>Nodulariaceae</taxon>
        <taxon>Chrysosporum</taxon>
    </lineage>
</organism>
<keyword evidence="4" id="KW-0175">Coiled coil</keyword>
<dbReference type="GO" id="GO:0009307">
    <property type="term" value="P:DNA restriction-modification system"/>
    <property type="evidence" value="ECO:0007669"/>
    <property type="project" value="UniProtKB-KW"/>
</dbReference>
<keyword evidence="6" id="KW-0378">Hydrolase</keyword>
<evidence type="ECO:0000256" key="1">
    <source>
        <dbReference type="ARBA" id="ARBA00010923"/>
    </source>
</evidence>
<keyword evidence="6" id="KW-0255">Endonuclease</keyword>
<dbReference type="InterPro" id="IPR052021">
    <property type="entry name" value="Type-I_RS_S_subunit"/>
</dbReference>
<comment type="caution">
    <text evidence="6">The sequence shown here is derived from an EMBL/GenBank/DDBJ whole genome shotgun (WGS) entry which is preliminary data.</text>
</comment>
<feature type="domain" description="Type I restriction modification DNA specificity" evidence="5">
    <location>
        <begin position="219"/>
        <end position="386"/>
    </location>
</feature>
<evidence type="ECO:0000259" key="5">
    <source>
        <dbReference type="Pfam" id="PF01420"/>
    </source>
</evidence>
<feature type="domain" description="Type I restriction modification DNA specificity" evidence="5">
    <location>
        <begin position="16"/>
        <end position="181"/>
    </location>
</feature>
<name>A0AA43GSJ7_9CYAN</name>
<dbReference type="Pfam" id="PF01420">
    <property type="entry name" value="Methylase_S"/>
    <property type="match status" value="2"/>
</dbReference>
<dbReference type="GO" id="GO:0004519">
    <property type="term" value="F:endonuclease activity"/>
    <property type="evidence" value="ECO:0007669"/>
    <property type="project" value="UniProtKB-KW"/>
</dbReference>
<reference evidence="6 7" key="1">
    <citation type="journal article" date="2023" name="J. Phycol.">
        <title>Chrysosporum ovalisporum is synonymous with the true-branching cyanobacterium Umezakia natans (Nostocales/Aphanizomenonaceae).</title>
        <authorList>
            <person name="McGregor G.B."/>
            <person name="Sendall B.C."/>
            <person name="Niiyama Y."/>
            <person name="Tuji A."/>
            <person name="Willis A."/>
        </authorList>
    </citation>
    <scope>NUCLEOTIDE SEQUENCE [LARGE SCALE GENOMIC DNA]</scope>
    <source>
        <strain evidence="6 7">ANA360D</strain>
    </source>
</reference>
<sequence>MDTDVKKREGVDKKLPDGWKWVKLGDVCNEIYRYPSFYGMEHLLSGVPVIRGEHLDDEGKISTDWSQYWFVSPEISNKFPRTILAEGDIVFTVRGTIGKVGIVRKSHIGSQISPNLIKISSANYVDSFYLWYYLKSIQGTKDKVKDNAVTVATVKAEDLENLKIPLPPLAEQKRIAAILNEQMEAVDKARKATEAQLDAAKQLPAAYLRAVFNSPEAQKWERKTLREICTGDGQYGTSELATSENIGLPILRMGNLSEGKITWNNLKYIQLPNSDEEKYKLQKGDIIFNRTNSAELVGKTAVFDDSRDAVFASYLIRFKVIETIANPNYVSVYINSSHGRRFIEANMARAIGQVNISASTMHKMPIPLPALNQQEKISQTLSNKMQSIDKLRCSLESQLEAINQLPAAIMRQAFNGKL</sequence>
<dbReference type="InterPro" id="IPR044946">
    <property type="entry name" value="Restrct_endonuc_typeI_TRD_sf"/>
</dbReference>
<accession>A0AA43GSJ7</accession>
<dbReference type="GO" id="GO:0016787">
    <property type="term" value="F:hydrolase activity"/>
    <property type="evidence" value="ECO:0007669"/>
    <property type="project" value="UniProtKB-KW"/>
</dbReference>
<dbReference type="Proteomes" id="UP001159387">
    <property type="component" value="Unassembled WGS sequence"/>
</dbReference>